<keyword evidence="3" id="KW-1133">Transmembrane helix</keyword>
<gene>
    <name evidence="4" type="ORF">DGYR_LOCUS8672</name>
</gene>
<proteinExistence type="predicted"/>
<feature type="region of interest" description="Disordered" evidence="2">
    <location>
        <begin position="154"/>
        <end position="178"/>
    </location>
</feature>
<feature type="compositionally biased region" description="Basic and acidic residues" evidence="2">
    <location>
        <begin position="40"/>
        <end position="58"/>
    </location>
</feature>
<feature type="compositionally biased region" description="Basic and acidic residues" evidence="2">
    <location>
        <begin position="69"/>
        <end position="89"/>
    </location>
</feature>
<feature type="transmembrane region" description="Helical" evidence="3">
    <location>
        <begin position="6"/>
        <end position="27"/>
    </location>
</feature>
<name>A0A7I8VWK3_9ANNE</name>
<keyword evidence="1" id="KW-0175">Coiled coil</keyword>
<feature type="region of interest" description="Disordered" evidence="2">
    <location>
        <begin position="40"/>
        <end position="89"/>
    </location>
</feature>
<evidence type="ECO:0000256" key="2">
    <source>
        <dbReference type="SAM" id="MobiDB-lite"/>
    </source>
</evidence>
<comment type="caution">
    <text evidence="4">The sequence shown here is derived from an EMBL/GenBank/DDBJ whole genome shotgun (WGS) entry which is preliminary data.</text>
</comment>
<evidence type="ECO:0000313" key="4">
    <source>
        <dbReference type="EMBL" id="CAD5120593.1"/>
    </source>
</evidence>
<dbReference type="AlphaFoldDB" id="A0A7I8VWK3"/>
<dbReference type="OrthoDB" id="5875463at2759"/>
<feature type="compositionally biased region" description="Basic and acidic residues" evidence="2">
    <location>
        <begin position="763"/>
        <end position="781"/>
    </location>
</feature>
<dbReference type="EMBL" id="CAJFCJ010000012">
    <property type="protein sequence ID" value="CAD5120593.1"/>
    <property type="molecule type" value="Genomic_DNA"/>
</dbReference>
<protein>
    <submittedName>
        <fullName evidence="4">DgyrCDS9155</fullName>
    </submittedName>
</protein>
<sequence>MDLTTFFIAIGGFLISVAVLCAIAVFLMKEKTYEEMIEEQRQRSGLVDDVKKVKEEKKKTKKEKKKKKDEKEVGKSKEKTVERQVETHTKESKMLEFEIDAEQIAEADSGEVRNRKKKNKKDVHGILLNKAEKPVIKERQVTETEFRKLPRDEVEMEYDRRSRHSSFSEPPVEDDKKKIAEKRKTFESLLDKVKGVKLNEKDIKNLISNLQLDEKWSLIKKVKVEKWQEKINLKESEVKEQVKRADEIERRYYVAQTDVEKIQRKMKESTDKLLAEKEKLSLKLENVEKERGNEIIQLRGQTHNMNEKVNQLNQQIRIVTRELDNKVSALTTTQQRLASLEQQQKQQQQQQPKANNIDAEAAINKMEQLKKENDELRKKNETLRDRNRKVHEALTVAEKRASALNDESVDNRQLQQNLQSLNDQLREREAQLSEMSLKVQNSEKLGAAYERLQQQLNEVEGFKVELEKKIQTSEEANKKLVADLKEMEKICDGKTNEFKSESEKLINATQEIESLKSSLDELKNSNHEQNSFAEKIGDLEKQLSAAQDAKKLAEEELQKVTDELTKKNDEATRKIEETKQKALEEYNNICNANGNTEAELRNLRKENQELREGCQKATDALTFAEADAENIRKDLNNKAKALDKLNLENKEFQERENKIKSELAAAQDKLSSLENSTNDNHNNSFDLLRRLFPQVDLKNNMSEDEVITLCSSYTQDEKLQAKLQLQESTLVQTKNALDAIESSVEKNEAQWKEEKQSMLNDLAKTKEELESLRRNQTEVSR</sequence>
<feature type="coiled-coil region" evidence="1">
    <location>
        <begin position="224"/>
        <end position="676"/>
    </location>
</feature>
<accession>A0A7I8VWK3</accession>
<organism evidence="4 5">
    <name type="scientific">Dimorphilus gyrociliatus</name>
    <dbReference type="NCBI Taxonomy" id="2664684"/>
    <lineage>
        <taxon>Eukaryota</taxon>
        <taxon>Metazoa</taxon>
        <taxon>Spiralia</taxon>
        <taxon>Lophotrochozoa</taxon>
        <taxon>Annelida</taxon>
        <taxon>Polychaeta</taxon>
        <taxon>Polychaeta incertae sedis</taxon>
        <taxon>Dinophilidae</taxon>
        <taxon>Dimorphilus</taxon>
    </lineage>
</organism>
<dbReference type="Proteomes" id="UP000549394">
    <property type="component" value="Unassembled WGS sequence"/>
</dbReference>
<keyword evidence="3" id="KW-0812">Transmembrane</keyword>
<feature type="compositionally biased region" description="Basic residues" evidence="2">
    <location>
        <begin position="59"/>
        <end position="68"/>
    </location>
</feature>
<evidence type="ECO:0000256" key="1">
    <source>
        <dbReference type="SAM" id="Coils"/>
    </source>
</evidence>
<evidence type="ECO:0000256" key="3">
    <source>
        <dbReference type="SAM" id="Phobius"/>
    </source>
</evidence>
<evidence type="ECO:0000313" key="5">
    <source>
        <dbReference type="Proteomes" id="UP000549394"/>
    </source>
</evidence>
<reference evidence="4 5" key="1">
    <citation type="submission" date="2020-08" db="EMBL/GenBank/DDBJ databases">
        <authorList>
            <person name="Hejnol A."/>
        </authorList>
    </citation>
    <scope>NUCLEOTIDE SEQUENCE [LARGE SCALE GENOMIC DNA]</scope>
</reference>
<keyword evidence="5" id="KW-1185">Reference proteome</keyword>
<keyword evidence="3" id="KW-0472">Membrane</keyword>
<feature type="region of interest" description="Disordered" evidence="2">
    <location>
        <begin position="748"/>
        <end position="781"/>
    </location>
</feature>